<dbReference type="Proteomes" id="UP000681610">
    <property type="component" value="Unassembled WGS sequence"/>
</dbReference>
<evidence type="ECO:0000256" key="1">
    <source>
        <dbReference type="ARBA" id="ARBA00006100"/>
    </source>
</evidence>
<keyword evidence="5" id="KW-1185">Reference proteome</keyword>
<evidence type="ECO:0000313" key="4">
    <source>
        <dbReference type="EMBL" id="MBO1884266.1"/>
    </source>
</evidence>
<dbReference type="SFLD" id="SFLDS00029">
    <property type="entry name" value="Radical_SAM"/>
    <property type="match status" value="1"/>
</dbReference>
<comment type="function">
    <text evidence="2">Probably acts as a heme chaperone, transferring heme to an unknown acceptor. Binds one molecule of heme per monomer, possibly covalently. Binds 1 [4Fe-4S] cluster. The cluster is coordinated with 3 cysteines and an exchangeable S-adenosyl-L-methionine.</text>
</comment>
<dbReference type="Pfam" id="PF06969">
    <property type="entry name" value="HemN_C"/>
    <property type="match status" value="1"/>
</dbReference>
<keyword evidence="2" id="KW-0949">S-adenosyl-L-methionine</keyword>
<organism evidence="4 5">
    <name type="scientific">Capnocytophaga bilenii</name>
    <dbReference type="NCBI Taxonomy" id="2819369"/>
    <lineage>
        <taxon>Bacteria</taxon>
        <taxon>Pseudomonadati</taxon>
        <taxon>Bacteroidota</taxon>
        <taxon>Flavobacteriia</taxon>
        <taxon>Flavobacteriales</taxon>
        <taxon>Flavobacteriaceae</taxon>
        <taxon>Capnocytophaga</taxon>
    </lineage>
</organism>
<proteinExistence type="inferred from homology"/>
<dbReference type="SMART" id="SM00729">
    <property type="entry name" value="Elp3"/>
    <property type="match status" value="1"/>
</dbReference>
<dbReference type="InterPro" id="IPR006638">
    <property type="entry name" value="Elp3/MiaA/NifB-like_rSAM"/>
</dbReference>
<dbReference type="Pfam" id="PF04055">
    <property type="entry name" value="Radical_SAM"/>
    <property type="match status" value="1"/>
</dbReference>
<gene>
    <name evidence="4" type="primary">hemW</name>
    <name evidence="4" type="ORF">J4N46_07495</name>
</gene>
<dbReference type="SFLD" id="SFLDF00562">
    <property type="entry name" value="HemN-like__clustered_with_heat"/>
    <property type="match status" value="1"/>
</dbReference>
<name>A0ABS3PY49_9FLAO</name>
<comment type="caution">
    <text evidence="4">The sequence shown here is derived from an EMBL/GenBank/DDBJ whole genome shotgun (WGS) entry which is preliminary data.</text>
</comment>
<dbReference type="InterPro" id="IPR058240">
    <property type="entry name" value="rSAM_sf"/>
</dbReference>
<dbReference type="CDD" id="cd01335">
    <property type="entry name" value="Radical_SAM"/>
    <property type="match status" value="1"/>
</dbReference>
<dbReference type="NCBIfam" id="TIGR00539">
    <property type="entry name" value="hemN_rel"/>
    <property type="match status" value="1"/>
</dbReference>
<evidence type="ECO:0000256" key="2">
    <source>
        <dbReference type="RuleBase" id="RU364116"/>
    </source>
</evidence>
<keyword evidence="2" id="KW-0408">Iron</keyword>
<evidence type="ECO:0000313" key="5">
    <source>
        <dbReference type="Proteomes" id="UP000681610"/>
    </source>
</evidence>
<keyword evidence="2" id="KW-0963">Cytoplasm</keyword>
<comment type="subcellular location">
    <subcellularLocation>
        <location evidence="2">Cytoplasm</location>
    </subcellularLocation>
</comment>
<accession>A0ABS3PY49</accession>
<dbReference type="SUPFAM" id="SSF102114">
    <property type="entry name" value="Radical SAM enzymes"/>
    <property type="match status" value="1"/>
</dbReference>
<dbReference type="RefSeq" id="WP_208058797.1">
    <property type="nucleotide sequence ID" value="NZ_JAGDYP010000005.1"/>
</dbReference>
<dbReference type="PROSITE" id="PS51918">
    <property type="entry name" value="RADICAL_SAM"/>
    <property type="match status" value="1"/>
</dbReference>
<protein>
    <recommendedName>
        <fullName evidence="2">Heme chaperone HemW</fullName>
    </recommendedName>
</protein>
<dbReference type="EMBL" id="JAGDYP010000005">
    <property type="protein sequence ID" value="MBO1884266.1"/>
    <property type="molecule type" value="Genomic_DNA"/>
</dbReference>
<dbReference type="InterPro" id="IPR010723">
    <property type="entry name" value="HemN_C"/>
</dbReference>
<comment type="similarity">
    <text evidence="1">Belongs to the anaerobic coproporphyrinogen-III oxidase family. HemW subfamily.</text>
</comment>
<feature type="domain" description="Radical SAM core" evidence="3">
    <location>
        <begin position="1"/>
        <end position="235"/>
    </location>
</feature>
<sequence length="383" mass="44149">MYSLYIHIPFCRRACHYCDFHFSTTLRRKGEMINAICSELFLRQNEAKGSTLQTIYLGGGTPTVLSFDELQQLFNTIHRCYNVSATAEITIEANPDDFFKDREPEVFLAQLQSLGINRLSIGVQSFFEEDLQLMNRIHTALQVEQLLPLASSYFDNITIDLIYGIPTMSNEQWLQNIEKALSFGIPHISAYALTVEEKTALHRFISVGKIPPIDDQLSYTHFQLLIDRLEREGFVQYEFSNFGKEGYFSKNNTAYWFGKPYMGIGPSAHSFNGSIRSWNIAHNIKYIKEIERGVLPNEEEVLTVNNQYNELIITRIRTMVGIDIEEVAVRFGTDYQKYLLQQAHKYLDEGLLQITKNHLKVTRKGKFLSDGIASDLFRVDDFI</sequence>
<reference evidence="4 5" key="1">
    <citation type="submission" date="2021-03" db="EMBL/GenBank/DDBJ databases">
        <title>Isolation and description of Capnocytophaga bilenii sp. nov., a novel Capnocytophaga species, isolated from a gingivitis subject.</title>
        <authorList>
            <person name="Antezack A."/>
            <person name="Monnet-Corti V."/>
            <person name="La Scola B."/>
        </authorList>
    </citation>
    <scope>NUCLEOTIDE SEQUENCE [LARGE SCALE GENOMIC DNA]</scope>
    <source>
        <strain evidence="4 5">Marseille-Q4570</strain>
    </source>
</reference>
<dbReference type="PANTHER" id="PTHR13932">
    <property type="entry name" value="COPROPORPHYRINIGEN III OXIDASE"/>
    <property type="match status" value="1"/>
</dbReference>
<dbReference type="InterPro" id="IPR034505">
    <property type="entry name" value="Coproporphyrinogen-III_oxidase"/>
</dbReference>
<dbReference type="PANTHER" id="PTHR13932:SF5">
    <property type="entry name" value="RADICAL S-ADENOSYL METHIONINE DOMAIN-CONTAINING PROTEIN 1, MITOCHONDRIAL"/>
    <property type="match status" value="1"/>
</dbReference>
<dbReference type="InterPro" id="IPR007197">
    <property type="entry name" value="rSAM"/>
</dbReference>
<dbReference type="SFLD" id="SFLDG01065">
    <property type="entry name" value="anaerobic_coproporphyrinogen-I"/>
    <property type="match status" value="1"/>
</dbReference>
<dbReference type="Gene3D" id="3.30.750.200">
    <property type="match status" value="1"/>
</dbReference>
<keyword evidence="2" id="KW-0004">4Fe-4S</keyword>
<keyword evidence="2" id="KW-0479">Metal-binding</keyword>
<keyword evidence="2" id="KW-0349">Heme</keyword>
<keyword evidence="2" id="KW-0411">Iron-sulfur</keyword>
<keyword evidence="2" id="KW-0143">Chaperone</keyword>
<evidence type="ECO:0000259" key="3">
    <source>
        <dbReference type="PROSITE" id="PS51918"/>
    </source>
</evidence>
<dbReference type="InterPro" id="IPR004559">
    <property type="entry name" value="HemW-like"/>
</dbReference>